<accession>A0ABD4EGS8</accession>
<evidence type="ECO:0000313" key="2">
    <source>
        <dbReference type="EMBL" id="KXA39188.1"/>
    </source>
</evidence>
<sequence length="40" mass="4790">MIAYVVTDILFWIKNKKIIFISINSRFLMVLLIVLAWCLF</sequence>
<dbReference type="EMBL" id="LRQI01000029">
    <property type="protein sequence ID" value="KXA39188.1"/>
    <property type="molecule type" value="Genomic_DNA"/>
</dbReference>
<gene>
    <name evidence="2" type="ORF">HMPREF3225_00819</name>
</gene>
<protein>
    <submittedName>
        <fullName evidence="2">Uncharacterized protein</fullName>
    </submittedName>
</protein>
<dbReference type="AlphaFoldDB" id="A0ABD4EGS8"/>
<keyword evidence="1" id="KW-1133">Transmembrane helix</keyword>
<feature type="transmembrane region" description="Helical" evidence="1">
    <location>
        <begin position="18"/>
        <end position="39"/>
    </location>
</feature>
<reference evidence="2 3" key="1">
    <citation type="submission" date="2016-01" db="EMBL/GenBank/DDBJ databases">
        <authorList>
            <person name="Mitreva M."/>
            <person name="Pepin K.H."/>
            <person name="Mihindukulasuriya K.A."/>
            <person name="Fulton R."/>
            <person name="Fronick C."/>
            <person name="O'Laughlin M."/>
            <person name="Miner T."/>
            <person name="Herter B."/>
            <person name="Rosa B.A."/>
            <person name="Cordes M."/>
            <person name="Tomlinson C."/>
            <person name="Wollam A."/>
            <person name="Palsikar V.B."/>
            <person name="Mardis E.R."/>
            <person name="Wilson R.K."/>
        </authorList>
    </citation>
    <scope>NUCLEOTIDE SEQUENCE [LARGE SCALE GENOMIC DNA]</scope>
    <source>
        <strain evidence="2 3">MJR7738</strain>
    </source>
</reference>
<organism evidence="2 3">
    <name type="scientific">Staphylococcus lugdunensis</name>
    <dbReference type="NCBI Taxonomy" id="28035"/>
    <lineage>
        <taxon>Bacteria</taxon>
        <taxon>Bacillati</taxon>
        <taxon>Bacillota</taxon>
        <taxon>Bacilli</taxon>
        <taxon>Bacillales</taxon>
        <taxon>Staphylococcaceae</taxon>
        <taxon>Staphylococcus</taxon>
    </lineage>
</organism>
<keyword evidence="1" id="KW-0472">Membrane</keyword>
<comment type="caution">
    <text evidence="2">The sequence shown here is derived from an EMBL/GenBank/DDBJ whole genome shotgun (WGS) entry which is preliminary data.</text>
</comment>
<keyword evidence="1" id="KW-0812">Transmembrane</keyword>
<evidence type="ECO:0000256" key="1">
    <source>
        <dbReference type="SAM" id="Phobius"/>
    </source>
</evidence>
<name>A0ABD4EGS8_STALU</name>
<evidence type="ECO:0000313" key="3">
    <source>
        <dbReference type="Proteomes" id="UP000070063"/>
    </source>
</evidence>
<dbReference type="Proteomes" id="UP000070063">
    <property type="component" value="Unassembled WGS sequence"/>
</dbReference>
<proteinExistence type="predicted"/>